<dbReference type="GO" id="GO:0000049">
    <property type="term" value="F:tRNA binding"/>
    <property type="evidence" value="ECO:0007669"/>
    <property type="project" value="InterPro"/>
</dbReference>
<keyword evidence="2" id="KW-0819">tRNA processing</keyword>
<keyword evidence="9" id="KW-1185">Reference proteome</keyword>
<proteinExistence type="predicted"/>
<keyword evidence="6" id="KW-0694">RNA-binding</keyword>
<keyword evidence="3" id="KW-0540">Nuclease</keyword>
<evidence type="ECO:0000256" key="6">
    <source>
        <dbReference type="ARBA" id="ARBA00022884"/>
    </source>
</evidence>
<organism evidence="8 9">
    <name type="scientific">Tessaracoccus oleiagri</name>
    <dbReference type="NCBI Taxonomy" id="686624"/>
    <lineage>
        <taxon>Bacteria</taxon>
        <taxon>Bacillati</taxon>
        <taxon>Actinomycetota</taxon>
        <taxon>Actinomycetes</taxon>
        <taxon>Propionibacteriales</taxon>
        <taxon>Propionibacteriaceae</taxon>
        <taxon>Tessaracoccus</taxon>
    </lineage>
</organism>
<name>A0A1G9HVH5_9ACTN</name>
<dbReference type="GO" id="GO:0030677">
    <property type="term" value="C:ribonuclease P complex"/>
    <property type="evidence" value="ECO:0007669"/>
    <property type="project" value="TreeGrafter"/>
</dbReference>
<dbReference type="NCBIfam" id="TIGR00188">
    <property type="entry name" value="rnpA"/>
    <property type="match status" value="1"/>
</dbReference>
<accession>A0A1G9HVH5</accession>
<dbReference type="PANTHER" id="PTHR33992">
    <property type="entry name" value="RIBONUCLEASE P PROTEIN COMPONENT"/>
    <property type="match status" value="1"/>
</dbReference>
<evidence type="ECO:0000256" key="7">
    <source>
        <dbReference type="NCBIfam" id="TIGR00188"/>
    </source>
</evidence>
<dbReference type="Proteomes" id="UP000199475">
    <property type="component" value="Unassembled WGS sequence"/>
</dbReference>
<dbReference type="GO" id="GO:0004526">
    <property type="term" value="F:ribonuclease P activity"/>
    <property type="evidence" value="ECO:0007669"/>
    <property type="project" value="UniProtKB-UniRule"/>
</dbReference>
<dbReference type="EC" id="3.1.26.5" evidence="7"/>
<sequence>MHVRRPDTQNPPEATRVGFVVSKKVGNAVTRNRVKRRLRHIVATLEAPFPTDVVVRALPSAAVAGPELRDDVAGAWRRAFSKAA</sequence>
<dbReference type="SUPFAM" id="SSF54211">
    <property type="entry name" value="Ribosomal protein S5 domain 2-like"/>
    <property type="match status" value="1"/>
</dbReference>
<dbReference type="EMBL" id="FNGP01000001">
    <property type="protein sequence ID" value="SDL16961.1"/>
    <property type="molecule type" value="Genomic_DNA"/>
</dbReference>
<dbReference type="STRING" id="686624.SAMN04488242_0555"/>
<evidence type="ECO:0000256" key="1">
    <source>
        <dbReference type="ARBA" id="ARBA00002663"/>
    </source>
</evidence>
<dbReference type="AlphaFoldDB" id="A0A1G9HVH5"/>
<gene>
    <name evidence="8" type="ORF">SAMN04488242_0555</name>
</gene>
<keyword evidence="4" id="KW-0255">Endonuclease</keyword>
<dbReference type="InterPro" id="IPR014721">
    <property type="entry name" value="Ribsml_uS5_D2-typ_fold_subgr"/>
</dbReference>
<reference evidence="8 9" key="1">
    <citation type="submission" date="2016-10" db="EMBL/GenBank/DDBJ databases">
        <authorList>
            <person name="de Groot N.N."/>
        </authorList>
    </citation>
    <scope>NUCLEOTIDE SEQUENCE [LARGE SCALE GENOMIC DNA]</scope>
    <source>
        <strain evidence="8 9">CGMCC 1.9159</strain>
    </source>
</reference>
<dbReference type="InterPro" id="IPR020539">
    <property type="entry name" value="RNase_P_CS"/>
</dbReference>
<evidence type="ECO:0000313" key="9">
    <source>
        <dbReference type="Proteomes" id="UP000199475"/>
    </source>
</evidence>
<dbReference type="Gene3D" id="3.30.230.10">
    <property type="match status" value="1"/>
</dbReference>
<evidence type="ECO:0000256" key="5">
    <source>
        <dbReference type="ARBA" id="ARBA00022801"/>
    </source>
</evidence>
<evidence type="ECO:0000256" key="2">
    <source>
        <dbReference type="ARBA" id="ARBA00022694"/>
    </source>
</evidence>
<dbReference type="GO" id="GO:0042781">
    <property type="term" value="F:3'-tRNA processing endoribonuclease activity"/>
    <property type="evidence" value="ECO:0007669"/>
    <property type="project" value="TreeGrafter"/>
</dbReference>
<evidence type="ECO:0000256" key="3">
    <source>
        <dbReference type="ARBA" id="ARBA00022722"/>
    </source>
</evidence>
<comment type="function">
    <text evidence="1">RNaseP catalyzes the removal of the 5'-leader sequence from pre-tRNA to produce the mature 5'-terminus. It can also cleave other RNA substrates such as 4.5S RNA. The protein component plays an auxiliary but essential role in vivo by binding to the 5'-leader sequence and broadening the substrate specificity of the ribozyme.</text>
</comment>
<evidence type="ECO:0000256" key="4">
    <source>
        <dbReference type="ARBA" id="ARBA00022759"/>
    </source>
</evidence>
<evidence type="ECO:0000313" key="8">
    <source>
        <dbReference type="EMBL" id="SDL16961.1"/>
    </source>
</evidence>
<keyword evidence="5" id="KW-0378">Hydrolase</keyword>
<dbReference type="PANTHER" id="PTHR33992:SF1">
    <property type="entry name" value="RIBONUCLEASE P PROTEIN COMPONENT"/>
    <property type="match status" value="1"/>
</dbReference>
<dbReference type="Pfam" id="PF00825">
    <property type="entry name" value="Ribonuclease_P"/>
    <property type="match status" value="1"/>
</dbReference>
<protein>
    <recommendedName>
        <fullName evidence="7">Ribonuclease P protein component</fullName>
        <ecNumber evidence="7">3.1.26.5</ecNumber>
    </recommendedName>
</protein>
<dbReference type="InterPro" id="IPR020568">
    <property type="entry name" value="Ribosomal_Su5_D2-typ_SF"/>
</dbReference>
<dbReference type="InterPro" id="IPR000100">
    <property type="entry name" value="RNase_P"/>
</dbReference>
<dbReference type="PROSITE" id="PS00648">
    <property type="entry name" value="RIBONUCLEASE_P"/>
    <property type="match status" value="1"/>
</dbReference>